<evidence type="ECO:0000313" key="3">
    <source>
        <dbReference type="Proteomes" id="UP000193144"/>
    </source>
</evidence>
<sequence>MGGIRFLARAAPRFAVFISRLSNPSTFEHSYTYYAFASSSHRIHFIASLIHNPSRRDAFPTLHNACSCKYIIYISRLRQSHRLTNARTRPECRPRSSSRRSHNTHHRLRMRHSRTHGVWLASNKQPTLELRQAARTALQGNGQVRYEQRRCMEHALAVFG</sequence>
<comment type="caution">
    <text evidence="2">The sequence shown here is derived from an EMBL/GenBank/DDBJ whole genome shotgun (WGS) entry which is preliminary data.</text>
</comment>
<feature type="compositionally biased region" description="Basic residues" evidence="1">
    <location>
        <begin position="96"/>
        <end position="111"/>
    </location>
</feature>
<dbReference type="AlphaFoldDB" id="A0A1Y1ZAE4"/>
<organism evidence="2 3">
    <name type="scientific">Clohesyomyces aquaticus</name>
    <dbReference type="NCBI Taxonomy" id="1231657"/>
    <lineage>
        <taxon>Eukaryota</taxon>
        <taxon>Fungi</taxon>
        <taxon>Dikarya</taxon>
        <taxon>Ascomycota</taxon>
        <taxon>Pezizomycotina</taxon>
        <taxon>Dothideomycetes</taxon>
        <taxon>Pleosporomycetidae</taxon>
        <taxon>Pleosporales</taxon>
        <taxon>Lindgomycetaceae</taxon>
        <taxon>Clohesyomyces</taxon>
    </lineage>
</organism>
<protein>
    <submittedName>
        <fullName evidence="2">Uncharacterized protein</fullName>
    </submittedName>
</protein>
<accession>A0A1Y1ZAE4</accession>
<evidence type="ECO:0000256" key="1">
    <source>
        <dbReference type="SAM" id="MobiDB-lite"/>
    </source>
</evidence>
<dbReference type="EMBL" id="MCFA01000114">
    <property type="protein sequence ID" value="ORY06765.1"/>
    <property type="molecule type" value="Genomic_DNA"/>
</dbReference>
<evidence type="ECO:0000313" key="2">
    <source>
        <dbReference type="EMBL" id="ORY06765.1"/>
    </source>
</evidence>
<reference evidence="2 3" key="1">
    <citation type="submission" date="2016-07" db="EMBL/GenBank/DDBJ databases">
        <title>Pervasive Adenine N6-methylation of Active Genes in Fungi.</title>
        <authorList>
            <consortium name="DOE Joint Genome Institute"/>
            <person name="Mondo S.J."/>
            <person name="Dannebaum R.O."/>
            <person name="Kuo R.C."/>
            <person name="Labutti K."/>
            <person name="Haridas S."/>
            <person name="Kuo A."/>
            <person name="Salamov A."/>
            <person name="Ahrendt S.R."/>
            <person name="Lipzen A."/>
            <person name="Sullivan W."/>
            <person name="Andreopoulos W.B."/>
            <person name="Clum A."/>
            <person name="Lindquist E."/>
            <person name="Daum C."/>
            <person name="Ramamoorthy G.K."/>
            <person name="Gryganskyi A."/>
            <person name="Culley D."/>
            <person name="Magnuson J.K."/>
            <person name="James T.Y."/>
            <person name="O'Malley M.A."/>
            <person name="Stajich J.E."/>
            <person name="Spatafora J.W."/>
            <person name="Visel A."/>
            <person name="Grigoriev I.V."/>
        </authorList>
    </citation>
    <scope>NUCLEOTIDE SEQUENCE [LARGE SCALE GENOMIC DNA]</scope>
    <source>
        <strain evidence="2 3">CBS 115471</strain>
    </source>
</reference>
<keyword evidence="3" id="KW-1185">Reference proteome</keyword>
<name>A0A1Y1ZAE4_9PLEO</name>
<gene>
    <name evidence="2" type="ORF">BCR34DRAFT_571106</name>
</gene>
<dbReference type="Proteomes" id="UP000193144">
    <property type="component" value="Unassembled WGS sequence"/>
</dbReference>
<proteinExistence type="predicted"/>
<feature type="region of interest" description="Disordered" evidence="1">
    <location>
        <begin position="85"/>
        <end position="111"/>
    </location>
</feature>